<comment type="similarity">
    <text evidence="1">Belongs to the LacAB/RpiB family.</text>
</comment>
<dbReference type="EMBL" id="CP060634">
    <property type="protein sequence ID" value="QNM04832.1"/>
    <property type="molecule type" value="Genomic_DNA"/>
</dbReference>
<dbReference type="Gene3D" id="3.40.1400.10">
    <property type="entry name" value="Sugar-phosphate isomerase, RpiB/LacA/LacB"/>
    <property type="match status" value="1"/>
</dbReference>
<protein>
    <submittedName>
        <fullName evidence="2">RpiB/LacA/LacB family sugar-phosphate isomerase</fullName>
    </submittedName>
</protein>
<dbReference type="GO" id="GO:0005975">
    <property type="term" value="P:carbohydrate metabolic process"/>
    <property type="evidence" value="ECO:0007669"/>
    <property type="project" value="InterPro"/>
</dbReference>
<dbReference type="RefSeq" id="WP_249301533.1">
    <property type="nucleotide sequence ID" value="NZ_CP060634.1"/>
</dbReference>
<dbReference type="Pfam" id="PF02502">
    <property type="entry name" value="LacAB_rpiB"/>
    <property type="match status" value="1"/>
</dbReference>
<keyword evidence="3" id="KW-1185">Reference proteome</keyword>
<dbReference type="KEGG" id="qdo:H9Q78_10265"/>
<name>A0A7G9G200_9FIRM</name>
<dbReference type="PIRSF" id="PIRSF005384">
    <property type="entry name" value="RpiB_LacA_B"/>
    <property type="match status" value="1"/>
</dbReference>
<dbReference type="Proteomes" id="UP000515823">
    <property type="component" value="Chromosome"/>
</dbReference>
<gene>
    <name evidence="2" type="ORF">H9Q78_10265</name>
</gene>
<dbReference type="InterPro" id="IPR036569">
    <property type="entry name" value="RpiB_LacA_LacB_sf"/>
</dbReference>
<dbReference type="AlphaFoldDB" id="A0A7G9G200"/>
<reference evidence="2" key="1">
    <citation type="submission" date="2020-08" db="EMBL/GenBank/DDBJ databases">
        <authorList>
            <person name="Liu C."/>
            <person name="Sun Q."/>
        </authorList>
    </citation>
    <scope>NUCLEOTIDE SEQUENCE [LARGE SCALE GENOMIC DNA]</scope>
    <source>
        <strain evidence="2">NSJ-38</strain>
    </source>
</reference>
<sequence length="159" mass="17181">MKKIVVGADPFGFTVKEEVKKYLEGRGYEVLDVGTLDEEHPVDYYKVGSEVGKRISAGEYPQGIIFCGTGMGVNIVANKYKGVYCGLCESVLSARLCKIINNCNVLSIGGLFNGGYKAVQMVEAFLDAEFSIGFSEAAPEALQDGLKGVKEIEESIYGK</sequence>
<dbReference type="GO" id="GO:0016861">
    <property type="term" value="F:intramolecular oxidoreductase activity, interconverting aldoses and ketoses"/>
    <property type="evidence" value="ECO:0007669"/>
    <property type="project" value="UniProtKB-ARBA"/>
</dbReference>
<dbReference type="PANTHER" id="PTHR30345:SF0">
    <property type="entry name" value="DNA DAMAGE-REPAIR_TOLERATION PROTEIN DRT102"/>
    <property type="match status" value="1"/>
</dbReference>
<evidence type="ECO:0000313" key="3">
    <source>
        <dbReference type="Proteomes" id="UP000515823"/>
    </source>
</evidence>
<evidence type="ECO:0000313" key="2">
    <source>
        <dbReference type="EMBL" id="QNM04832.1"/>
    </source>
</evidence>
<keyword evidence="2" id="KW-0413">Isomerase</keyword>
<proteinExistence type="inferred from homology"/>
<dbReference type="NCBIfam" id="TIGR00689">
    <property type="entry name" value="rpiB_lacA_lacB"/>
    <property type="match status" value="1"/>
</dbReference>
<accession>A0A7G9G200</accession>
<organism evidence="2 3">
    <name type="scientific">Qiania dongpingensis</name>
    <dbReference type="NCBI Taxonomy" id="2763669"/>
    <lineage>
        <taxon>Bacteria</taxon>
        <taxon>Bacillati</taxon>
        <taxon>Bacillota</taxon>
        <taxon>Clostridia</taxon>
        <taxon>Lachnospirales</taxon>
        <taxon>Lachnospiraceae</taxon>
        <taxon>Qiania</taxon>
    </lineage>
</organism>
<dbReference type="PANTHER" id="PTHR30345">
    <property type="entry name" value="RIBOSE-5-PHOSPHATE ISOMERASE B"/>
    <property type="match status" value="1"/>
</dbReference>
<dbReference type="InterPro" id="IPR003500">
    <property type="entry name" value="RpiB_LacA_LacB"/>
</dbReference>
<evidence type="ECO:0000256" key="1">
    <source>
        <dbReference type="ARBA" id="ARBA00008754"/>
    </source>
</evidence>
<dbReference type="SUPFAM" id="SSF89623">
    <property type="entry name" value="Ribose/Galactose isomerase RpiB/AlsB"/>
    <property type="match status" value="1"/>
</dbReference>